<evidence type="ECO:0000313" key="2">
    <source>
        <dbReference type="EMBL" id="OBV10845.1"/>
    </source>
</evidence>
<dbReference type="AlphaFoldDB" id="A0A1A7BI19"/>
<comment type="caution">
    <text evidence="2">The sequence shown here is derived from an EMBL/GenBank/DDBJ whole genome shotgun (WGS) entry which is preliminary data.</text>
</comment>
<gene>
    <name evidence="2" type="ORF">I603_2058</name>
</gene>
<name>A0A1A7BI19_9SPHN</name>
<dbReference type="RefSeq" id="WP_068864660.1">
    <property type="nucleotide sequence ID" value="NZ_LZYB01000004.1"/>
</dbReference>
<dbReference type="Proteomes" id="UP000092484">
    <property type="component" value="Unassembled WGS sequence"/>
</dbReference>
<proteinExistence type="predicted"/>
<sequence>MAHRADSTAKAQRKLPLLAACGLLALALPSAGLALVGKTMPSAGPSFESMGLNVFTPASVDPELAARVAEKARARGIRFTPAGATSAAGERTVTVAVRVDSEEARAISVRKAIDAVPGRGVGLSGLETSRFQLGSARGYKSFTRPVELPAEVRRMALPDLAQFEPSRPKSEDKPSRLQPRIELEDREIAGRSPNTLDSIASQTVGVGGSFRLSPNLNVTAGVRYSQERERLDPLTNSVQDSQAVYVGTQIKF</sequence>
<accession>A0A1A7BI19</accession>
<dbReference type="STRING" id="1300349.I603_2058"/>
<dbReference type="PATRIC" id="fig|1300349.4.peg.2050"/>
<feature type="compositionally biased region" description="Basic and acidic residues" evidence="1">
    <location>
        <begin position="166"/>
        <end position="189"/>
    </location>
</feature>
<organism evidence="2 3">
    <name type="scientific">Erythrobacter dokdonensis DSW-74</name>
    <dbReference type="NCBI Taxonomy" id="1300349"/>
    <lineage>
        <taxon>Bacteria</taxon>
        <taxon>Pseudomonadati</taxon>
        <taxon>Pseudomonadota</taxon>
        <taxon>Alphaproteobacteria</taxon>
        <taxon>Sphingomonadales</taxon>
        <taxon>Erythrobacteraceae</taxon>
        <taxon>Erythrobacter/Porphyrobacter group</taxon>
        <taxon>Erythrobacter</taxon>
    </lineage>
</organism>
<evidence type="ECO:0000256" key="1">
    <source>
        <dbReference type="SAM" id="MobiDB-lite"/>
    </source>
</evidence>
<dbReference type="EMBL" id="LZYB01000004">
    <property type="protein sequence ID" value="OBV10845.1"/>
    <property type="molecule type" value="Genomic_DNA"/>
</dbReference>
<feature type="region of interest" description="Disordered" evidence="1">
    <location>
        <begin position="163"/>
        <end position="190"/>
    </location>
</feature>
<protein>
    <submittedName>
        <fullName evidence="2">Uncharacterized protein</fullName>
    </submittedName>
</protein>
<keyword evidence="3" id="KW-1185">Reference proteome</keyword>
<reference evidence="2 3" key="1">
    <citation type="submission" date="2016-06" db="EMBL/GenBank/DDBJ databases">
        <title>Genome sequence of Porphyrobacter dokdonensis DSW-74.</title>
        <authorList>
            <person name="Kim J.F."/>
            <person name="Song J.Y."/>
        </authorList>
    </citation>
    <scope>NUCLEOTIDE SEQUENCE [LARGE SCALE GENOMIC DNA]</scope>
    <source>
        <strain evidence="2 3">DSW-74</strain>
    </source>
</reference>
<evidence type="ECO:0000313" key="3">
    <source>
        <dbReference type="Proteomes" id="UP000092484"/>
    </source>
</evidence>